<evidence type="ECO:0000313" key="2">
    <source>
        <dbReference type="EMBL" id="OHA42870.1"/>
    </source>
</evidence>
<dbReference type="InterPro" id="IPR011048">
    <property type="entry name" value="Haem_d1_sf"/>
</dbReference>
<evidence type="ECO:0008006" key="4">
    <source>
        <dbReference type="Google" id="ProtNLM"/>
    </source>
</evidence>
<dbReference type="EMBL" id="MHSK01000004">
    <property type="protein sequence ID" value="OHA42870.1"/>
    <property type="molecule type" value="Genomic_DNA"/>
</dbReference>
<dbReference type="SUPFAM" id="SSF51004">
    <property type="entry name" value="C-terminal (heme d1) domain of cytochrome cd1-nitrite reductase"/>
    <property type="match status" value="1"/>
</dbReference>
<accession>A0A1G2P3G3</accession>
<dbReference type="InterPro" id="IPR015943">
    <property type="entry name" value="WD40/YVTN_repeat-like_dom_sf"/>
</dbReference>
<dbReference type="InterPro" id="IPR013211">
    <property type="entry name" value="LVIVD"/>
</dbReference>
<organism evidence="2 3">
    <name type="scientific">Candidatus Taylorbacteria bacterium RIFCSPLOWO2_12_FULL_43_20</name>
    <dbReference type="NCBI Taxonomy" id="1802332"/>
    <lineage>
        <taxon>Bacteria</taxon>
        <taxon>Candidatus Tayloriibacteriota</taxon>
    </lineage>
</organism>
<evidence type="ECO:0000256" key="1">
    <source>
        <dbReference type="SAM" id="Phobius"/>
    </source>
</evidence>
<keyword evidence="1" id="KW-0472">Membrane</keyword>
<reference evidence="2 3" key="1">
    <citation type="journal article" date="2016" name="Nat. Commun.">
        <title>Thousands of microbial genomes shed light on interconnected biogeochemical processes in an aquifer system.</title>
        <authorList>
            <person name="Anantharaman K."/>
            <person name="Brown C.T."/>
            <person name="Hug L.A."/>
            <person name="Sharon I."/>
            <person name="Castelle C.J."/>
            <person name="Probst A.J."/>
            <person name="Thomas B.C."/>
            <person name="Singh A."/>
            <person name="Wilkins M.J."/>
            <person name="Karaoz U."/>
            <person name="Brodie E.L."/>
            <person name="Williams K.H."/>
            <person name="Hubbard S.S."/>
            <person name="Banfield J.F."/>
        </authorList>
    </citation>
    <scope>NUCLEOTIDE SEQUENCE [LARGE SCALE GENOMIC DNA]</scope>
</reference>
<name>A0A1G2P3G3_9BACT</name>
<dbReference type="Pfam" id="PF08309">
    <property type="entry name" value="LVIVD"/>
    <property type="match status" value="1"/>
</dbReference>
<dbReference type="Gene3D" id="2.130.10.10">
    <property type="entry name" value="YVTN repeat-like/Quinoprotein amine dehydrogenase"/>
    <property type="match status" value="1"/>
</dbReference>
<sequence>MKVKSIGKTNSGSSTLEIMLAFAIFALLVTAIVVVSFGNEKIVKDSAGSLGALYEAKELLNSELSKEFSLLSSVSAYEEDGYEKSVHMEYVSDFSKFISVSVKPNFAGTPVKLERVVTDPSGLDSADSCSLVFGGGWENPNQSGAIYLGTGGITSVEFTGGLLYAGVNTSTGSDPDFYIVDVTDESNINILAGIDTGQISGTAPGLEDLVISGGYAYVANTSINAQLQVIDIDDPANPVVVSHFKLPKFTAFTENRKWGSVFYTGGRVYLGTNKSEEVEFNIIDVTDPFAPVWLGGYEIGARVNDIYVLGDTAFLATAGTSTVYVLDVGNPGNVSEISRIELPKWLTQSGKSIYHSGDLLYVGRTYGGTGAYNEEFYVFDSATLTPIGSVKLTTTVNGIFFRSGLAFMATKKAGEQFQVWQASGAGNFTRQGSLDLGGDALGMTCRGEIFYVAVSDSIKIIKKSP</sequence>
<evidence type="ECO:0000313" key="3">
    <source>
        <dbReference type="Proteomes" id="UP000177269"/>
    </source>
</evidence>
<protein>
    <recommendedName>
        <fullName evidence="4">LVIVD repeat protein</fullName>
    </recommendedName>
</protein>
<keyword evidence="1" id="KW-0812">Transmembrane</keyword>
<gene>
    <name evidence="2" type="ORF">A3G52_01290</name>
</gene>
<proteinExistence type="predicted"/>
<dbReference type="AlphaFoldDB" id="A0A1G2P3G3"/>
<feature type="transmembrane region" description="Helical" evidence="1">
    <location>
        <begin position="20"/>
        <end position="38"/>
    </location>
</feature>
<comment type="caution">
    <text evidence="2">The sequence shown here is derived from an EMBL/GenBank/DDBJ whole genome shotgun (WGS) entry which is preliminary data.</text>
</comment>
<dbReference type="Proteomes" id="UP000177269">
    <property type="component" value="Unassembled WGS sequence"/>
</dbReference>
<keyword evidence="1" id="KW-1133">Transmembrane helix</keyword>